<keyword evidence="10" id="KW-1185">Reference proteome</keyword>
<comment type="subcellular location">
    <subcellularLocation>
        <location evidence="1">Membrane</location>
    </subcellularLocation>
</comment>
<dbReference type="PANTHER" id="PTHR37820:SF1">
    <property type="entry name" value="CELL DIVISION PROTEIN FTSQ"/>
    <property type="match status" value="1"/>
</dbReference>
<dbReference type="PROSITE" id="PS51779">
    <property type="entry name" value="POTRA"/>
    <property type="match status" value="1"/>
</dbReference>
<dbReference type="RefSeq" id="WP_358131447.1">
    <property type="nucleotide sequence ID" value="NZ_JBFALK010000003.1"/>
</dbReference>
<organism evidence="9 10">
    <name type="scientific">Microtetraspora glauca</name>
    <dbReference type="NCBI Taxonomy" id="1996"/>
    <lineage>
        <taxon>Bacteria</taxon>
        <taxon>Bacillati</taxon>
        <taxon>Actinomycetota</taxon>
        <taxon>Actinomycetes</taxon>
        <taxon>Streptosporangiales</taxon>
        <taxon>Streptosporangiaceae</taxon>
        <taxon>Microtetraspora</taxon>
    </lineage>
</organism>
<dbReference type="Proteomes" id="UP001551675">
    <property type="component" value="Unassembled WGS sequence"/>
</dbReference>
<keyword evidence="6" id="KW-0472">Membrane</keyword>
<evidence type="ECO:0000256" key="1">
    <source>
        <dbReference type="ARBA" id="ARBA00004370"/>
    </source>
</evidence>
<accession>A0ABV3GAH4</accession>
<feature type="domain" description="POTRA" evidence="8">
    <location>
        <begin position="32"/>
        <end position="100"/>
    </location>
</feature>
<dbReference type="InterPro" id="IPR050487">
    <property type="entry name" value="FtsQ_DivIB"/>
</dbReference>
<protein>
    <submittedName>
        <fullName evidence="9">FtsQ-type POTRA domain-containing protein</fullName>
    </submittedName>
</protein>
<evidence type="ECO:0000313" key="10">
    <source>
        <dbReference type="Proteomes" id="UP001551675"/>
    </source>
</evidence>
<evidence type="ECO:0000256" key="6">
    <source>
        <dbReference type="ARBA" id="ARBA00023136"/>
    </source>
</evidence>
<keyword evidence="2" id="KW-1003">Cell membrane</keyword>
<gene>
    <name evidence="9" type="ORF">AB0I59_08355</name>
</gene>
<dbReference type="InterPro" id="IPR013685">
    <property type="entry name" value="POTRA_FtsQ_type"/>
</dbReference>
<sequence>MRATIWRVGLATLLTGGVVGAATWLVFFSSVLGVRDVRVTGSARVPADDVRRASGVAPGTPLARVDLEEVERRVAALTQVESVRVDRGWPGTLQVAVVERTPVAVAKVNGRAMTMDRYGVVLGEAGVTARLPLLRVQRPAPDDVATRSALTVLTALPERLRARVSEVGAPSPSSVSLLLADGREVTWGDAGRSAEKTRVLQSLLKTRAASYDVSSPDVVTVK</sequence>
<keyword evidence="4" id="KW-0812">Transmembrane</keyword>
<evidence type="ECO:0000256" key="5">
    <source>
        <dbReference type="ARBA" id="ARBA00022989"/>
    </source>
</evidence>
<dbReference type="InterPro" id="IPR005548">
    <property type="entry name" value="Cell_div_FtsQ/DivIB_C"/>
</dbReference>
<name>A0ABV3GAH4_MICGL</name>
<keyword evidence="5" id="KW-1133">Transmembrane helix</keyword>
<dbReference type="InterPro" id="IPR034746">
    <property type="entry name" value="POTRA"/>
</dbReference>
<evidence type="ECO:0000256" key="4">
    <source>
        <dbReference type="ARBA" id="ARBA00022692"/>
    </source>
</evidence>
<keyword evidence="7" id="KW-0131">Cell cycle</keyword>
<comment type="caution">
    <text evidence="9">The sequence shown here is derived from an EMBL/GenBank/DDBJ whole genome shotgun (WGS) entry which is preliminary data.</text>
</comment>
<dbReference type="Pfam" id="PF08478">
    <property type="entry name" value="POTRA_1"/>
    <property type="match status" value="1"/>
</dbReference>
<reference evidence="9 10" key="1">
    <citation type="submission" date="2024-06" db="EMBL/GenBank/DDBJ databases">
        <title>The Natural Products Discovery Center: Release of the First 8490 Sequenced Strains for Exploring Actinobacteria Biosynthetic Diversity.</title>
        <authorList>
            <person name="Kalkreuter E."/>
            <person name="Kautsar S.A."/>
            <person name="Yang D."/>
            <person name="Bader C.D."/>
            <person name="Teijaro C.N."/>
            <person name="Fluegel L."/>
            <person name="Davis C.M."/>
            <person name="Simpson J.R."/>
            <person name="Lauterbach L."/>
            <person name="Steele A.D."/>
            <person name="Gui C."/>
            <person name="Meng S."/>
            <person name="Li G."/>
            <person name="Viehrig K."/>
            <person name="Ye F."/>
            <person name="Su P."/>
            <person name="Kiefer A.F."/>
            <person name="Nichols A."/>
            <person name="Cepeda A.J."/>
            <person name="Yan W."/>
            <person name="Fan B."/>
            <person name="Jiang Y."/>
            <person name="Adhikari A."/>
            <person name="Zheng C.-J."/>
            <person name="Schuster L."/>
            <person name="Cowan T.M."/>
            <person name="Smanski M.J."/>
            <person name="Chevrette M.G."/>
            <person name="De Carvalho L.P.S."/>
            <person name="Shen B."/>
        </authorList>
    </citation>
    <scope>NUCLEOTIDE SEQUENCE [LARGE SCALE GENOMIC DNA]</scope>
    <source>
        <strain evidence="9 10">NPDC050100</strain>
    </source>
</reference>
<evidence type="ECO:0000256" key="2">
    <source>
        <dbReference type="ARBA" id="ARBA00022475"/>
    </source>
</evidence>
<evidence type="ECO:0000259" key="8">
    <source>
        <dbReference type="PROSITE" id="PS51779"/>
    </source>
</evidence>
<dbReference type="PANTHER" id="PTHR37820">
    <property type="entry name" value="CELL DIVISION PROTEIN DIVIB"/>
    <property type="match status" value="1"/>
</dbReference>
<keyword evidence="3" id="KW-0132">Cell division</keyword>
<dbReference type="Pfam" id="PF03799">
    <property type="entry name" value="FtsQ_DivIB_C"/>
    <property type="match status" value="1"/>
</dbReference>
<evidence type="ECO:0000256" key="3">
    <source>
        <dbReference type="ARBA" id="ARBA00022618"/>
    </source>
</evidence>
<proteinExistence type="predicted"/>
<dbReference type="Gene3D" id="3.10.20.310">
    <property type="entry name" value="membrane protein fhac"/>
    <property type="match status" value="1"/>
</dbReference>
<evidence type="ECO:0000256" key="7">
    <source>
        <dbReference type="ARBA" id="ARBA00023306"/>
    </source>
</evidence>
<evidence type="ECO:0000313" key="9">
    <source>
        <dbReference type="EMBL" id="MEV0968630.1"/>
    </source>
</evidence>
<dbReference type="EMBL" id="JBFALK010000003">
    <property type="protein sequence ID" value="MEV0968630.1"/>
    <property type="molecule type" value="Genomic_DNA"/>
</dbReference>